<evidence type="ECO:0000313" key="1">
    <source>
        <dbReference type="EMBL" id="NYE96220.1"/>
    </source>
</evidence>
<dbReference type="Proteomes" id="UP000521748">
    <property type="component" value="Unassembled WGS sequence"/>
</dbReference>
<proteinExistence type="predicted"/>
<dbReference type="EMBL" id="JACBYQ010000002">
    <property type="protein sequence ID" value="NYE96220.1"/>
    <property type="molecule type" value="Genomic_DNA"/>
</dbReference>
<dbReference type="AlphaFoldDB" id="A0A7Y9LV66"/>
<name>A0A7Y9LV66_9MICC</name>
<reference evidence="1 2" key="1">
    <citation type="submission" date="2020-07" db="EMBL/GenBank/DDBJ databases">
        <title>Sequencing the genomes of 1000 actinobacteria strains.</title>
        <authorList>
            <person name="Klenk H.-P."/>
        </authorList>
    </citation>
    <scope>NUCLEOTIDE SEQUENCE [LARGE SCALE GENOMIC DNA]</scope>
    <source>
        <strain evidence="1 2">DSM 102047</strain>
    </source>
</reference>
<accession>A0A7Y9LV66</accession>
<protein>
    <recommendedName>
        <fullName evidence="3">DUF1839 domain-containing protein</fullName>
    </recommendedName>
</protein>
<dbReference type="InterPro" id="IPR014989">
    <property type="entry name" value="DUF1839"/>
</dbReference>
<organism evidence="1 2">
    <name type="scientific">Psychromicrobium silvestre</name>
    <dbReference type="NCBI Taxonomy" id="1645614"/>
    <lineage>
        <taxon>Bacteria</taxon>
        <taxon>Bacillati</taxon>
        <taxon>Actinomycetota</taxon>
        <taxon>Actinomycetes</taxon>
        <taxon>Micrococcales</taxon>
        <taxon>Micrococcaceae</taxon>
        <taxon>Psychromicrobium</taxon>
    </lineage>
</organism>
<gene>
    <name evidence="1" type="ORF">FHU41_002470</name>
</gene>
<dbReference type="RefSeq" id="WP_179389906.1">
    <property type="nucleotide sequence ID" value="NZ_JACBYQ010000002.1"/>
</dbReference>
<dbReference type="Pfam" id="PF08893">
    <property type="entry name" value="DUF1839"/>
    <property type="match status" value="1"/>
</dbReference>
<sequence length="343" mass="38048">MQTSTSTAITASALPTLNPANFRKHRLHQEESEWSSTNCYLDIWIELLASLDLDPIPALACALSSEFVGDQWEFLKVRTEDLEKLYGIRFGEYDTWKPLLDHLVTQLSAGNLAIVEVDSFYLPDTEGISYRIEHTKTSIAPTLLDPVERTLDYFHNGGLHRLSGEDFDHALGEKSAESIVPRPYVDLIRLAGLRRPNPTEFFGLAKEVLRSHLDRIARSEQANPVAQLTAYIVSSQGELAGLGLAHFHQFSFATTRQAGLSAMLSGEVCSWFAAAEQNPEARSLLERAAEAFLACSAASKKLQFQLARTAAGRNPDLLPTTETMNEQWSLGVSLLREWNAGDV</sequence>
<comment type="caution">
    <text evidence="1">The sequence shown here is derived from an EMBL/GenBank/DDBJ whole genome shotgun (WGS) entry which is preliminary data.</text>
</comment>
<evidence type="ECO:0008006" key="3">
    <source>
        <dbReference type="Google" id="ProtNLM"/>
    </source>
</evidence>
<keyword evidence="2" id="KW-1185">Reference proteome</keyword>
<evidence type="ECO:0000313" key="2">
    <source>
        <dbReference type="Proteomes" id="UP000521748"/>
    </source>
</evidence>